<evidence type="ECO:0000256" key="1">
    <source>
        <dbReference type="SAM" id="MobiDB-lite"/>
    </source>
</evidence>
<feature type="region of interest" description="Disordered" evidence="1">
    <location>
        <begin position="107"/>
        <end position="156"/>
    </location>
</feature>
<sequence length="156" mass="17309">MTTTSSDKPRAESIDAAHQTSIDDTPSEAGKFPLTNNANKEVVLGEPKGQLSNAVNQIINEQETEIPVKINPISERDHETKLHLQDYLNLAEPIPIGPPLNYQNMITTNPGSRPVILDSPNPESEIPRESERSNTEDAAIDLEEEEEELEEDLEID</sequence>
<dbReference type="Proteomes" id="UP000712600">
    <property type="component" value="Unassembled WGS sequence"/>
</dbReference>
<protein>
    <submittedName>
        <fullName evidence="2">Uncharacterized protein</fullName>
    </submittedName>
</protein>
<proteinExistence type="predicted"/>
<feature type="compositionally biased region" description="Acidic residues" evidence="1">
    <location>
        <begin position="138"/>
        <end position="156"/>
    </location>
</feature>
<dbReference type="EMBL" id="QGKX02001621">
    <property type="protein sequence ID" value="KAF3504109.1"/>
    <property type="molecule type" value="Genomic_DNA"/>
</dbReference>
<name>A0A8S9NSY2_BRACR</name>
<reference evidence="2" key="1">
    <citation type="submission" date="2019-12" db="EMBL/GenBank/DDBJ databases">
        <title>Genome sequencing and annotation of Brassica cretica.</title>
        <authorList>
            <person name="Studholme D.J."/>
            <person name="Sarris P."/>
        </authorList>
    </citation>
    <scope>NUCLEOTIDE SEQUENCE</scope>
    <source>
        <strain evidence="2">PFS-109/04</strain>
        <tissue evidence="2">Leaf</tissue>
    </source>
</reference>
<evidence type="ECO:0000313" key="2">
    <source>
        <dbReference type="EMBL" id="KAF3504109.1"/>
    </source>
</evidence>
<dbReference type="AlphaFoldDB" id="A0A8S9NSY2"/>
<accession>A0A8S9NSY2</accession>
<comment type="caution">
    <text evidence="2">The sequence shown here is derived from an EMBL/GenBank/DDBJ whole genome shotgun (WGS) entry which is preliminary data.</text>
</comment>
<organism evidence="2 3">
    <name type="scientific">Brassica cretica</name>
    <name type="common">Mustard</name>
    <dbReference type="NCBI Taxonomy" id="69181"/>
    <lineage>
        <taxon>Eukaryota</taxon>
        <taxon>Viridiplantae</taxon>
        <taxon>Streptophyta</taxon>
        <taxon>Embryophyta</taxon>
        <taxon>Tracheophyta</taxon>
        <taxon>Spermatophyta</taxon>
        <taxon>Magnoliopsida</taxon>
        <taxon>eudicotyledons</taxon>
        <taxon>Gunneridae</taxon>
        <taxon>Pentapetalae</taxon>
        <taxon>rosids</taxon>
        <taxon>malvids</taxon>
        <taxon>Brassicales</taxon>
        <taxon>Brassicaceae</taxon>
        <taxon>Brassiceae</taxon>
        <taxon>Brassica</taxon>
    </lineage>
</organism>
<evidence type="ECO:0000313" key="3">
    <source>
        <dbReference type="Proteomes" id="UP000712600"/>
    </source>
</evidence>
<feature type="region of interest" description="Disordered" evidence="1">
    <location>
        <begin position="1"/>
        <end position="38"/>
    </location>
</feature>
<gene>
    <name evidence="2" type="ORF">F2Q69_00042164</name>
</gene>
<feature type="compositionally biased region" description="Basic and acidic residues" evidence="1">
    <location>
        <begin position="125"/>
        <end position="135"/>
    </location>
</feature>